<evidence type="ECO:0000313" key="2">
    <source>
        <dbReference type="Proteomes" id="UP000250997"/>
    </source>
</evidence>
<sequence>MAVPFILLGGAALAGITGAVKSVSAHTKNANAKQIVAEAQNIYDEAREMLEEQRTCTAECLKRLGVLKVDIWSKEMNDFIRTFRAFKNVRMESDVAGDERLKLKCQGTENLKNMEVAALKATEIARAGVASLGTGVLAGIASYGGAMMFASASTGTAIASLSGVAATNATLAWFGGGALTAGGLGMAGGTLVLGGIVVGPVLAAAGLIMNAKADENLASAEATAARAETAVEKMAVMTDFMKKTASIAENYSDFLVRFRSAFYPVVNEMKYMEQRTRQKQKKMLYDSDDEKIDFNSLTEAEQKKIHQAWLMAQIMCSVLSEPLLTPAGELASEAQTTLQNARNVYPAFAQGRYGF</sequence>
<comment type="caution">
    <text evidence="1">The sequence shown here is derived from an EMBL/GenBank/DDBJ whole genome shotgun (WGS) entry which is preliminary data.</text>
</comment>
<organism evidence="1 2">
    <name type="scientific">Faecalibacterium prausnitzii</name>
    <dbReference type="NCBI Taxonomy" id="853"/>
    <lineage>
        <taxon>Bacteria</taxon>
        <taxon>Bacillati</taxon>
        <taxon>Bacillota</taxon>
        <taxon>Clostridia</taxon>
        <taxon>Eubacteriales</taxon>
        <taxon>Oscillospiraceae</taxon>
        <taxon>Faecalibacterium</taxon>
    </lineage>
</organism>
<protein>
    <recommendedName>
        <fullName evidence="3">Chemotaxis protein</fullName>
    </recommendedName>
</protein>
<gene>
    <name evidence="1" type="ORF">C4N27_09540</name>
</gene>
<reference evidence="1 2" key="1">
    <citation type="submission" date="2018-02" db="EMBL/GenBank/DDBJ databases">
        <title>Complete genome sequencing of Faecalibacterium prausnitzii strains isolated from the human gut.</title>
        <authorList>
            <person name="Fitzgerald B.C."/>
            <person name="Shkoporov A.N."/>
            <person name="Ross P.R."/>
            <person name="Hill C."/>
        </authorList>
    </citation>
    <scope>NUCLEOTIDE SEQUENCE [LARGE SCALE GENOMIC DNA]</scope>
    <source>
        <strain evidence="1 2">APC942/18-1</strain>
    </source>
</reference>
<proteinExistence type="predicted"/>
<name>A0AAX1QGY3_9FIRM</name>
<dbReference type="EMBL" id="PRLA01000006">
    <property type="protein sequence ID" value="RAW49398.1"/>
    <property type="molecule type" value="Genomic_DNA"/>
</dbReference>
<evidence type="ECO:0008006" key="3">
    <source>
        <dbReference type="Google" id="ProtNLM"/>
    </source>
</evidence>
<dbReference type="AlphaFoldDB" id="A0AAX1QGY3"/>
<accession>A0AAX1QGY3</accession>
<evidence type="ECO:0000313" key="1">
    <source>
        <dbReference type="EMBL" id="RAW49398.1"/>
    </source>
</evidence>
<dbReference type="Proteomes" id="UP000250997">
    <property type="component" value="Unassembled WGS sequence"/>
</dbReference>
<dbReference type="RefSeq" id="WP_158395257.1">
    <property type="nucleotide sequence ID" value="NZ_CP026548.1"/>
</dbReference>